<dbReference type="InterPro" id="IPR051328">
    <property type="entry name" value="T7SS_ABC-Transporter"/>
</dbReference>
<keyword evidence="3 5" id="KW-1133">Transmembrane helix</keyword>
<dbReference type="EMBL" id="NQMQ01000046">
    <property type="protein sequence ID" value="PAJ67675.1"/>
    <property type="molecule type" value="Genomic_DNA"/>
</dbReference>
<dbReference type="Gene3D" id="3.40.1710.10">
    <property type="entry name" value="abc type-2 transporter like domain"/>
    <property type="match status" value="1"/>
</dbReference>
<organism evidence="7 8">
    <name type="scientific">Corynebacterium hadale</name>
    <dbReference type="NCBI Taxonomy" id="2026255"/>
    <lineage>
        <taxon>Bacteria</taxon>
        <taxon>Bacillati</taxon>
        <taxon>Actinomycetota</taxon>
        <taxon>Actinomycetes</taxon>
        <taxon>Mycobacteriales</taxon>
        <taxon>Corynebacteriaceae</taxon>
        <taxon>Corynebacterium</taxon>
    </lineage>
</organism>
<evidence type="ECO:0000313" key="7">
    <source>
        <dbReference type="EMBL" id="PAJ67675.1"/>
    </source>
</evidence>
<evidence type="ECO:0000256" key="5">
    <source>
        <dbReference type="SAM" id="Phobius"/>
    </source>
</evidence>
<evidence type="ECO:0000256" key="3">
    <source>
        <dbReference type="ARBA" id="ARBA00022989"/>
    </source>
</evidence>
<feature type="transmembrane region" description="Helical" evidence="5">
    <location>
        <begin position="568"/>
        <end position="590"/>
    </location>
</feature>
<feature type="transmembrane region" description="Helical" evidence="5">
    <location>
        <begin position="502"/>
        <end position="519"/>
    </location>
</feature>
<dbReference type="Pfam" id="PF12698">
    <property type="entry name" value="ABC2_membrane_3"/>
    <property type="match status" value="2"/>
</dbReference>
<accession>A0A269PAF7</accession>
<name>A0A269PAF7_9CORY</name>
<sequence length="697" mass="73567">MSGLHLGSNFRKFLHGKLPPLALIAITLLPLLFGGLFVWSYWDPLGNLNKVPVALVNSDEGENGQQVVDTLLEEKPMNFQVVSADEARQGIADGTYYLGMEIPTDFTEAVTSVKEDNPHQAKINVTLNETNGFIPTMLGGQATRVITDTVSNTVGSKVVDQLFVGFNTINDGMGQAADGAGQLNEGAKKAGEGGQKLDDGATKLDDGMQEFNSKLQQMPSAAHQLDDGVTRLQDGAQQLNTGIGTAASGASQLSDGMLTLQGGTDKLGAGASQVAGGVDKIAGVAGQLGAAQAAFADIDASLNQVIADLDASPIPGTEQIAAQARQTQAQLHGGPLATAMNSDLVSQLQLLQNGAHQVANELQDPNAQYRGGVNRATDAAQQLAAGLAKLQDGSGTLVAGVAQLKDGTSQLVVAANTASDASSKLADGSNQLVVGLGALNDGLVQLDDGTGELSVKLHDAQEQAPTWEGERLNKAVDSASNPVVLNQAGDELTFFGKGLSPFFLSLSLWFGGLVLYMIFEPISRRAIDSGASPVRVALNTLLPSFLVTGVQSVFLWIMQVFILRVEPTHAGVMLAVLVGVSWVFVSFIYMLNCIFGKSIGRLLTMALMSLQLVASNGLYPPEVQPKFIQWVHSWDPMRYSVDLMRYALFGTDGGDPRMIRATLVLLGIAVGSWVVACLGLTRLRQIPERDLHPELSV</sequence>
<dbReference type="GO" id="GO:0140359">
    <property type="term" value="F:ABC-type transporter activity"/>
    <property type="evidence" value="ECO:0007669"/>
    <property type="project" value="InterPro"/>
</dbReference>
<protein>
    <submittedName>
        <fullName evidence="7">ABC transporter</fullName>
    </submittedName>
</protein>
<dbReference type="GO" id="GO:0016020">
    <property type="term" value="C:membrane"/>
    <property type="evidence" value="ECO:0007669"/>
    <property type="project" value="UniProtKB-SubCell"/>
</dbReference>
<dbReference type="NCBIfam" id="TIGR03057">
    <property type="entry name" value="xxxLxxG_by_4"/>
    <property type="match status" value="4"/>
</dbReference>
<dbReference type="InterPro" id="IPR017501">
    <property type="entry name" value="Phage_infect_YhgE_C"/>
</dbReference>
<dbReference type="InterPro" id="IPR013525">
    <property type="entry name" value="ABC2_TM"/>
</dbReference>
<dbReference type="PANTHER" id="PTHR43077">
    <property type="entry name" value="TRANSPORT PERMEASE YVFS-RELATED"/>
    <property type="match status" value="1"/>
</dbReference>
<dbReference type="InterPro" id="IPR017500">
    <property type="entry name" value="Phage_infect_YhgE_N"/>
</dbReference>
<dbReference type="PANTHER" id="PTHR43077:SF5">
    <property type="entry name" value="PHAGE INFECTION PROTEIN"/>
    <property type="match status" value="1"/>
</dbReference>
<dbReference type="NCBIfam" id="TIGR03062">
    <property type="entry name" value="pip_yhgE_Cterm"/>
    <property type="match status" value="1"/>
</dbReference>
<dbReference type="Proteomes" id="UP000215771">
    <property type="component" value="Unassembled WGS sequence"/>
</dbReference>
<dbReference type="RefSeq" id="WP_095279062.1">
    <property type="nucleotide sequence ID" value="NZ_CP047655.1"/>
</dbReference>
<evidence type="ECO:0000259" key="6">
    <source>
        <dbReference type="Pfam" id="PF12698"/>
    </source>
</evidence>
<dbReference type="NCBIfam" id="TIGR03061">
    <property type="entry name" value="pip_yhgE_Nterm"/>
    <property type="match status" value="1"/>
</dbReference>
<keyword evidence="2 5" id="KW-0812">Transmembrane</keyword>
<feature type="transmembrane region" description="Helical" evidence="5">
    <location>
        <begin position="602"/>
        <end position="619"/>
    </location>
</feature>
<proteinExistence type="predicted"/>
<evidence type="ECO:0000256" key="4">
    <source>
        <dbReference type="ARBA" id="ARBA00023136"/>
    </source>
</evidence>
<feature type="transmembrane region" description="Helical" evidence="5">
    <location>
        <begin position="658"/>
        <end position="680"/>
    </location>
</feature>
<evidence type="ECO:0000256" key="2">
    <source>
        <dbReference type="ARBA" id="ARBA00022692"/>
    </source>
</evidence>
<reference evidence="7 8" key="1">
    <citation type="submission" date="2017-08" db="EMBL/GenBank/DDBJ databases">
        <authorList>
            <person name="de Groot N.N."/>
        </authorList>
    </citation>
    <scope>NUCLEOTIDE SEQUENCE [LARGE SCALE GENOMIC DNA]</scope>
    <source>
        <strain evidence="7 8">NBT06-6</strain>
    </source>
</reference>
<comment type="caution">
    <text evidence="7">The sequence shown here is derived from an EMBL/GenBank/DDBJ whole genome shotgun (WGS) entry which is preliminary data.</text>
</comment>
<feature type="transmembrane region" description="Helical" evidence="5">
    <location>
        <begin position="21"/>
        <end position="42"/>
    </location>
</feature>
<gene>
    <name evidence="7" type="ORF">CIG21_12235</name>
</gene>
<comment type="subcellular location">
    <subcellularLocation>
        <location evidence="1">Membrane</location>
        <topology evidence="1">Multi-pass membrane protein</topology>
    </subcellularLocation>
</comment>
<feature type="domain" description="ABC-2 type transporter transmembrane" evidence="6">
    <location>
        <begin position="23"/>
        <end position="141"/>
    </location>
</feature>
<feature type="domain" description="ABC-2 type transporter transmembrane" evidence="6">
    <location>
        <begin position="461"/>
        <end position="677"/>
    </location>
</feature>
<evidence type="ECO:0000313" key="8">
    <source>
        <dbReference type="Proteomes" id="UP000215771"/>
    </source>
</evidence>
<evidence type="ECO:0000256" key="1">
    <source>
        <dbReference type="ARBA" id="ARBA00004141"/>
    </source>
</evidence>
<keyword evidence="4 5" id="KW-0472">Membrane</keyword>
<dbReference type="AlphaFoldDB" id="A0A269PAF7"/>
<feature type="transmembrane region" description="Helical" evidence="5">
    <location>
        <begin position="540"/>
        <end position="562"/>
    </location>
</feature>
<dbReference type="InterPro" id="IPR023908">
    <property type="entry name" value="xxxLxxG_rpt"/>
</dbReference>